<organism evidence="6 7">
    <name type="scientific">Dermatophagoides pteronyssinus</name>
    <name type="common">European house dust mite</name>
    <dbReference type="NCBI Taxonomy" id="6956"/>
    <lineage>
        <taxon>Eukaryota</taxon>
        <taxon>Metazoa</taxon>
        <taxon>Ecdysozoa</taxon>
        <taxon>Arthropoda</taxon>
        <taxon>Chelicerata</taxon>
        <taxon>Arachnida</taxon>
        <taxon>Acari</taxon>
        <taxon>Acariformes</taxon>
        <taxon>Sarcoptiformes</taxon>
        <taxon>Astigmata</taxon>
        <taxon>Psoroptidia</taxon>
        <taxon>Analgoidea</taxon>
        <taxon>Pyroglyphidae</taxon>
        <taxon>Dermatophagoidinae</taxon>
        <taxon>Dermatophagoides</taxon>
    </lineage>
</organism>
<gene>
    <name evidence="6" type="ORF">DERP_001577</name>
</gene>
<dbReference type="Proteomes" id="UP000887458">
    <property type="component" value="Unassembled WGS sequence"/>
</dbReference>
<feature type="transmembrane region" description="Helical" evidence="5">
    <location>
        <begin position="141"/>
        <end position="161"/>
    </location>
</feature>
<feature type="compositionally biased region" description="Basic and acidic residues" evidence="4">
    <location>
        <begin position="529"/>
        <end position="545"/>
    </location>
</feature>
<dbReference type="Pfam" id="PF10154">
    <property type="entry name" value="Fy-3"/>
    <property type="match status" value="1"/>
</dbReference>
<evidence type="ECO:0000256" key="5">
    <source>
        <dbReference type="SAM" id="Phobius"/>
    </source>
</evidence>
<keyword evidence="5" id="KW-0812">Transmembrane</keyword>
<keyword evidence="2" id="KW-0833">Ubl conjugation pathway</keyword>
<dbReference type="EMBL" id="NJHN03000054">
    <property type="protein sequence ID" value="KAH9419746.1"/>
    <property type="molecule type" value="Genomic_DNA"/>
</dbReference>
<evidence type="ECO:0000313" key="6">
    <source>
        <dbReference type="EMBL" id="KAH9419746.1"/>
    </source>
</evidence>
<dbReference type="SUPFAM" id="SSF54236">
    <property type="entry name" value="Ubiquitin-like"/>
    <property type="match status" value="1"/>
</dbReference>
<name>A0ABQ8JAW7_DERPT</name>
<dbReference type="InterPro" id="IPR029071">
    <property type="entry name" value="Ubiquitin-like_domsf"/>
</dbReference>
<evidence type="ECO:0000256" key="2">
    <source>
        <dbReference type="ARBA" id="ARBA00022786"/>
    </source>
</evidence>
<reference evidence="6 7" key="1">
    <citation type="journal article" date="2018" name="J. Allergy Clin. Immunol.">
        <title>High-quality assembly of Dermatophagoides pteronyssinus genome and transcriptome reveals a wide range of novel allergens.</title>
        <authorList>
            <person name="Liu X.Y."/>
            <person name="Yang K.Y."/>
            <person name="Wang M.Q."/>
            <person name="Kwok J.S."/>
            <person name="Zeng X."/>
            <person name="Yang Z."/>
            <person name="Xiao X.J."/>
            <person name="Lau C.P."/>
            <person name="Li Y."/>
            <person name="Huang Z.M."/>
            <person name="Ba J.G."/>
            <person name="Yim A.K."/>
            <person name="Ouyang C.Y."/>
            <person name="Ngai S.M."/>
            <person name="Chan T.F."/>
            <person name="Leung E.L."/>
            <person name="Liu L."/>
            <person name="Liu Z.G."/>
            <person name="Tsui S.K."/>
        </authorList>
    </citation>
    <scope>NUCLEOTIDE SEQUENCE [LARGE SCALE GENOMIC DNA]</scope>
    <source>
        <strain evidence="6">Derp</strain>
    </source>
</reference>
<keyword evidence="5" id="KW-0472">Membrane</keyword>
<dbReference type="CDD" id="cd01612">
    <property type="entry name" value="Ubl_ATG12"/>
    <property type="match status" value="1"/>
</dbReference>
<dbReference type="Gene3D" id="3.10.20.90">
    <property type="entry name" value="Phosphatidylinositol 3-kinase Catalytic Subunit, Chain A, domain 1"/>
    <property type="match status" value="1"/>
</dbReference>
<dbReference type="Pfam" id="PF04110">
    <property type="entry name" value="APG12"/>
    <property type="match status" value="1"/>
</dbReference>
<evidence type="ECO:0000256" key="3">
    <source>
        <dbReference type="ARBA" id="ARBA00023006"/>
    </source>
</evidence>
<dbReference type="PANTHER" id="PTHR16525:SF0">
    <property type="entry name" value="PROTEIN C12ORF4"/>
    <property type="match status" value="1"/>
</dbReference>
<protein>
    <submittedName>
        <fullName evidence="6">Uncharacterized protein</fullName>
    </submittedName>
</protein>
<evidence type="ECO:0000313" key="7">
    <source>
        <dbReference type="Proteomes" id="UP000887458"/>
    </source>
</evidence>
<sequence>MIVIQICKSKENLQPEKINDLMVESECKELFIDNHQLTEAFNDPLKRLECLEQSVQMARNNLEVMFKTLAIKTRIIQQKLMRMKTALETIDKYDNGDDNYDSNNQSNRSNILRKLFQTRNQFQALKNFLIKVILFTIYRKVFFIYFLFIVLQCLSISTYIAEKKSSFTNFYRLSSWSKIMDDKDQIEQVSQKTNTEEPIQQEQPKEKDNKVPLLLIPTGNTPILKKKNFKVDSNFTIGQLKVLIKKFLSLDTNEALFVYVNQIFAPSLEQTVQNLFDCFGCDGKLILYYSKAQAWEFQFQHSIRLPLDTNVTPREYGFLLMKQYHIPEYFEDDLMEKLQSFIDEHIDKIQCNRIEHVLKNRQKLASKSQQFIEKLKICPTLPDAKLHNQNLQKSKDNISDENFYSMYHKIIHSGKLTQQLIQLENHNSEVIRSFINQKEEFLRGLSEDQSKKIEDILLSGKYSEKEINTLTKENVALAQKIRNEWLEKICNIRSNQKREFYTWIKNIYEDLMKDSSSQAIANAKTNPLDLKHDSPPNISNEDKENSFSDFVDISDEFEMQESYTINLGSQLKTTHNLRLIAANMLKFCSNVLTAHRIQTAMSLYSNSLSAVVLLADESLTSSATTKSDFAKMIMNSSENHFPGLDFQFDLIKAELNRLKPVNEHNQKNGQNYRLKAGDVYITRHSNLSEAHVVFHIVTDDTIRHSEINSRHPVILGLRNILKIAYIYDISNIYLPLLLLDQMYEDITIQWCLKRAELILKCVKGFMIEMSSLLSISDSENKTIQFVVPKGISQELFTALSSIFPTVFRLSNPLFLTKNDNM</sequence>
<keyword evidence="5" id="KW-1133">Transmembrane helix</keyword>
<reference evidence="6 7" key="2">
    <citation type="journal article" date="2022" name="Mol. Biol. Evol.">
        <title>Comparative Genomics Reveals Insights into the Divergent Evolution of Astigmatic Mites and Household Pest Adaptations.</title>
        <authorList>
            <person name="Xiong Q."/>
            <person name="Wan A.T."/>
            <person name="Liu X."/>
            <person name="Fung C.S."/>
            <person name="Xiao X."/>
            <person name="Malainual N."/>
            <person name="Hou J."/>
            <person name="Wang L."/>
            <person name="Wang M."/>
            <person name="Yang K.Y."/>
            <person name="Cui Y."/>
            <person name="Leung E.L."/>
            <person name="Nong W."/>
            <person name="Shin S.K."/>
            <person name="Au S.W."/>
            <person name="Jeong K.Y."/>
            <person name="Chew F.T."/>
            <person name="Hui J.H."/>
            <person name="Leung T.F."/>
            <person name="Tungtrongchitr A."/>
            <person name="Zhong N."/>
            <person name="Liu Z."/>
            <person name="Tsui S.K."/>
        </authorList>
    </citation>
    <scope>NUCLEOTIDE SEQUENCE [LARGE SCALE GENOMIC DNA]</scope>
    <source>
        <strain evidence="6">Derp</strain>
    </source>
</reference>
<evidence type="ECO:0000256" key="4">
    <source>
        <dbReference type="SAM" id="MobiDB-lite"/>
    </source>
</evidence>
<keyword evidence="7" id="KW-1185">Reference proteome</keyword>
<dbReference type="InterPro" id="IPR007242">
    <property type="entry name" value="Atg12"/>
</dbReference>
<accession>A0ABQ8JAW7</accession>
<proteinExistence type="predicted"/>
<feature type="region of interest" description="Disordered" evidence="4">
    <location>
        <begin position="525"/>
        <end position="545"/>
    </location>
</feature>
<evidence type="ECO:0000256" key="1">
    <source>
        <dbReference type="ARBA" id="ARBA00022499"/>
    </source>
</evidence>
<keyword evidence="3" id="KW-0072">Autophagy</keyword>
<dbReference type="PANTHER" id="PTHR16525">
    <property type="entry name" value="PROTEIN C12ORF4"/>
    <property type="match status" value="1"/>
</dbReference>
<dbReference type="InterPro" id="IPR019311">
    <property type="entry name" value="Fy-3"/>
</dbReference>
<keyword evidence="1" id="KW-1017">Isopeptide bond</keyword>
<comment type="caution">
    <text evidence="6">The sequence shown here is derived from an EMBL/GenBank/DDBJ whole genome shotgun (WGS) entry which is preliminary data.</text>
</comment>